<dbReference type="EMBL" id="KB200130">
    <property type="protein sequence ID" value="ESP02701.1"/>
    <property type="molecule type" value="Genomic_DNA"/>
</dbReference>
<gene>
    <name evidence="1" type="ORF">LOTGIDRAFT_171776</name>
</gene>
<dbReference type="GeneID" id="20241900"/>
<keyword evidence="2" id="KW-1185">Reference proteome</keyword>
<accession>V4B5A9</accession>
<dbReference type="Proteomes" id="UP000030746">
    <property type="component" value="Unassembled WGS sequence"/>
</dbReference>
<dbReference type="KEGG" id="lgi:LOTGIDRAFT_171776"/>
<dbReference type="CTD" id="20241900"/>
<dbReference type="HOGENOM" id="CLU_1112378_0_0_1"/>
<proteinExistence type="predicted"/>
<reference evidence="1 2" key="1">
    <citation type="journal article" date="2013" name="Nature">
        <title>Insights into bilaterian evolution from three spiralian genomes.</title>
        <authorList>
            <person name="Simakov O."/>
            <person name="Marletaz F."/>
            <person name="Cho S.J."/>
            <person name="Edsinger-Gonzales E."/>
            <person name="Havlak P."/>
            <person name="Hellsten U."/>
            <person name="Kuo D.H."/>
            <person name="Larsson T."/>
            <person name="Lv J."/>
            <person name="Arendt D."/>
            <person name="Savage R."/>
            <person name="Osoegawa K."/>
            <person name="de Jong P."/>
            <person name="Grimwood J."/>
            <person name="Chapman J.A."/>
            <person name="Shapiro H."/>
            <person name="Aerts A."/>
            <person name="Otillar R.P."/>
            <person name="Terry A.Y."/>
            <person name="Boore J.L."/>
            <person name="Grigoriev I.V."/>
            <person name="Lindberg D.R."/>
            <person name="Seaver E.C."/>
            <person name="Weisblat D.A."/>
            <person name="Putnam N.H."/>
            <person name="Rokhsar D.S."/>
        </authorList>
    </citation>
    <scope>NUCLEOTIDE SEQUENCE [LARGE SCALE GENOMIC DNA]</scope>
</reference>
<organism evidence="1 2">
    <name type="scientific">Lottia gigantea</name>
    <name type="common">Giant owl limpet</name>
    <dbReference type="NCBI Taxonomy" id="225164"/>
    <lineage>
        <taxon>Eukaryota</taxon>
        <taxon>Metazoa</taxon>
        <taxon>Spiralia</taxon>
        <taxon>Lophotrochozoa</taxon>
        <taxon>Mollusca</taxon>
        <taxon>Gastropoda</taxon>
        <taxon>Patellogastropoda</taxon>
        <taxon>Lottioidea</taxon>
        <taxon>Lottiidae</taxon>
        <taxon>Lottia</taxon>
    </lineage>
</organism>
<evidence type="ECO:0000313" key="1">
    <source>
        <dbReference type="EMBL" id="ESP02701.1"/>
    </source>
</evidence>
<sequence length="250" mass="28079">MIGWIKKRCNRRRSDPTGGKLKELGKGIKEVESDFPLYFTLENKTCVTIEEENPYEEVGNASSIKLEKAHNTTTKCHACPLCRRTSLNIHCSCHTVTPSSSKGSSKFTEEPIYELAKSPFVKSKCKIERSYSYSCGNYRRPLPEIPRNSIIEASSTEDACYGYESIGSDSGMSSDGGSEKHVYSGYEPVFNNQDDFTGMISDDSDYEEIETLPIVRKPRRCSLGPSFKFESGGAKSRNMRKHCLRKQAQC</sequence>
<protein>
    <submittedName>
        <fullName evidence="1">Uncharacterized protein</fullName>
    </submittedName>
</protein>
<dbReference type="AlphaFoldDB" id="V4B5A9"/>
<name>V4B5A9_LOTGI</name>
<evidence type="ECO:0000313" key="2">
    <source>
        <dbReference type="Proteomes" id="UP000030746"/>
    </source>
</evidence>
<dbReference type="RefSeq" id="XP_009046585.1">
    <property type="nucleotide sequence ID" value="XM_009048337.1"/>
</dbReference>